<organism evidence="2 4">
    <name type="scientific">Clostridium neonatale</name>
    <dbReference type="NCBI Taxonomy" id="137838"/>
    <lineage>
        <taxon>Bacteria</taxon>
        <taxon>Bacillati</taxon>
        <taxon>Bacillota</taxon>
        <taxon>Clostridia</taxon>
        <taxon>Eubacteriales</taxon>
        <taxon>Clostridiaceae</taxon>
        <taxon>Clostridium</taxon>
    </lineage>
</organism>
<dbReference type="OrthoDB" id="1634058at2"/>
<reference evidence="1" key="3">
    <citation type="submission" date="2022-10" db="EMBL/GenBank/DDBJ databases">
        <authorList>
            <person name="Aires J."/>
            <person name="Mesa V."/>
        </authorList>
    </citation>
    <scope>NUCLEOTIDE SEQUENCE</scope>
    <source>
        <strain evidence="1">Clostridium neonatale JD116</strain>
    </source>
</reference>
<reference evidence="2 4" key="1">
    <citation type="submission" date="2017-10" db="EMBL/GenBank/DDBJ databases">
        <title>Effective Description of Clostridium neonatale sp. nov. linked to necrotizing enterocolitis in neonates and a clarification of species assignable to the genus Clostridium (Prazmowski 1880) emend. Lawson and Rainey 2016.</title>
        <authorList>
            <person name="Bernard K."/>
            <person name="Burdz T."/>
            <person name="Wiebe D."/>
            <person name="Balcewich B."/>
            <person name="Alfa M."/>
            <person name="Bernier A.-M."/>
        </authorList>
    </citation>
    <scope>NUCLEOTIDE SEQUENCE [LARGE SCALE GENOMIC DNA]</scope>
    <source>
        <strain evidence="2 4">LCDC99A005</strain>
    </source>
</reference>
<dbReference type="Gene3D" id="1.10.1220.10">
    <property type="entry name" value="Met repressor-like"/>
    <property type="match status" value="1"/>
</dbReference>
<dbReference type="GO" id="GO:0006355">
    <property type="term" value="P:regulation of DNA-templated transcription"/>
    <property type="evidence" value="ECO:0007669"/>
    <property type="project" value="InterPro"/>
</dbReference>
<dbReference type="Proteomes" id="UP001189143">
    <property type="component" value="Unassembled WGS sequence"/>
</dbReference>
<dbReference type="AlphaFoldDB" id="A0A2A7MLZ0"/>
<evidence type="ECO:0000313" key="2">
    <source>
        <dbReference type="EMBL" id="PEG32696.1"/>
    </source>
</evidence>
<dbReference type="STRING" id="137838.GCA_001458595_04232"/>
<evidence type="ECO:0000313" key="1">
    <source>
        <dbReference type="EMBL" id="CAI3623066.1"/>
    </source>
</evidence>
<dbReference type="InterPro" id="IPR013321">
    <property type="entry name" value="Arc_rbn_hlx_hlx"/>
</dbReference>
<dbReference type="EMBL" id="PDCJ01000001">
    <property type="protein sequence ID" value="PEG32696.1"/>
    <property type="molecule type" value="Genomic_DNA"/>
</dbReference>
<protein>
    <submittedName>
        <fullName evidence="2">Uncharacterized protein</fullName>
    </submittedName>
</protein>
<name>A0A2A7MLZ0_9CLOT</name>
<evidence type="ECO:0000313" key="4">
    <source>
        <dbReference type="Proteomes" id="UP000220840"/>
    </source>
</evidence>
<dbReference type="EMBL" id="UWJD01000003">
    <property type="protein sequence ID" value="VCT86080.1"/>
    <property type="molecule type" value="Genomic_DNA"/>
</dbReference>
<dbReference type="RefSeq" id="WP_058296838.1">
    <property type="nucleotide sequence ID" value="NZ_CAKJVD010000044.1"/>
</dbReference>
<dbReference type="Proteomes" id="UP000431451">
    <property type="component" value="Unassembled WGS sequence"/>
</dbReference>
<dbReference type="EMBL" id="CAMTCP010000239">
    <property type="protein sequence ID" value="CAI3623066.1"/>
    <property type="molecule type" value="Genomic_DNA"/>
</dbReference>
<reference evidence="3 5" key="2">
    <citation type="submission" date="2018-06" db="EMBL/GenBank/DDBJ databases">
        <authorList>
            <consortium name="IHU Genomes"/>
        </authorList>
    </citation>
    <scope>NUCLEOTIDE SEQUENCE [LARGE SCALE GENOMIC DNA]</scope>
    <source>
        <strain evidence="3 5">NEC25</strain>
    </source>
</reference>
<evidence type="ECO:0000313" key="3">
    <source>
        <dbReference type="EMBL" id="VCT86080.1"/>
    </source>
</evidence>
<gene>
    <name evidence="1" type="ORF">CNEO2_410021</name>
    <name evidence="3" type="ORF">CNEONATNEC25_03683</name>
    <name evidence="2" type="ORF">CQ394_13690</name>
</gene>
<proteinExistence type="predicted"/>
<dbReference type="GeneID" id="68879218"/>
<dbReference type="Proteomes" id="UP000220840">
    <property type="component" value="Unassembled WGS sequence"/>
</dbReference>
<sequence>MSASCYEKIKKNSRVMNNSLILYNDEIILNDFEIKMKKGYEYMAKLNLEYSESGCEYMLDDVDEYEAWICGV</sequence>
<evidence type="ECO:0000313" key="5">
    <source>
        <dbReference type="Proteomes" id="UP000431451"/>
    </source>
</evidence>
<keyword evidence="4" id="KW-1185">Reference proteome</keyword>
<accession>A0A2A7MLZ0</accession>